<evidence type="ECO:0000256" key="2">
    <source>
        <dbReference type="SAM" id="SignalP"/>
    </source>
</evidence>
<dbReference type="RefSeq" id="WP_378932401.1">
    <property type="nucleotide sequence ID" value="NZ_JBHLVO010000004.1"/>
</dbReference>
<feature type="signal peptide" evidence="2">
    <location>
        <begin position="1"/>
        <end position="23"/>
    </location>
</feature>
<evidence type="ECO:0000313" key="4">
    <source>
        <dbReference type="Proteomes" id="UP001589854"/>
    </source>
</evidence>
<keyword evidence="2" id="KW-0732">Signal</keyword>
<feature type="compositionally biased region" description="Acidic residues" evidence="1">
    <location>
        <begin position="36"/>
        <end position="47"/>
    </location>
</feature>
<organism evidence="3 4">
    <name type="scientific">Metabacillus herbersteinensis</name>
    <dbReference type="NCBI Taxonomy" id="283816"/>
    <lineage>
        <taxon>Bacteria</taxon>
        <taxon>Bacillati</taxon>
        <taxon>Bacillota</taxon>
        <taxon>Bacilli</taxon>
        <taxon>Bacillales</taxon>
        <taxon>Bacillaceae</taxon>
        <taxon>Metabacillus</taxon>
    </lineage>
</organism>
<accession>A0ABV6GE49</accession>
<dbReference type="EMBL" id="JBHLVO010000004">
    <property type="protein sequence ID" value="MFC0271449.1"/>
    <property type="molecule type" value="Genomic_DNA"/>
</dbReference>
<name>A0ABV6GE49_9BACI</name>
<proteinExistence type="predicted"/>
<comment type="caution">
    <text evidence="3">The sequence shown here is derived from an EMBL/GenBank/DDBJ whole genome shotgun (WGS) entry which is preliminary data.</text>
</comment>
<sequence>MKWFKITSSLLLVLLFTACNNNDEDITTNTDKEVSDEVESTDGELESDPSNTIAD</sequence>
<keyword evidence="4" id="KW-1185">Reference proteome</keyword>
<dbReference type="Proteomes" id="UP001589854">
    <property type="component" value="Unassembled WGS sequence"/>
</dbReference>
<protein>
    <submittedName>
        <fullName evidence="3">Uncharacterized protein</fullName>
    </submittedName>
</protein>
<dbReference type="PROSITE" id="PS51257">
    <property type="entry name" value="PROKAR_LIPOPROTEIN"/>
    <property type="match status" value="1"/>
</dbReference>
<gene>
    <name evidence="3" type="ORF">ACFFIX_08275</name>
</gene>
<evidence type="ECO:0000256" key="1">
    <source>
        <dbReference type="SAM" id="MobiDB-lite"/>
    </source>
</evidence>
<feature type="region of interest" description="Disordered" evidence="1">
    <location>
        <begin position="22"/>
        <end position="55"/>
    </location>
</feature>
<feature type="chain" id="PRO_5045730043" evidence="2">
    <location>
        <begin position="24"/>
        <end position="55"/>
    </location>
</feature>
<evidence type="ECO:0000313" key="3">
    <source>
        <dbReference type="EMBL" id="MFC0271449.1"/>
    </source>
</evidence>
<reference evidence="3 4" key="1">
    <citation type="submission" date="2024-09" db="EMBL/GenBank/DDBJ databases">
        <authorList>
            <person name="Sun Q."/>
            <person name="Mori K."/>
        </authorList>
    </citation>
    <scope>NUCLEOTIDE SEQUENCE [LARGE SCALE GENOMIC DNA]</scope>
    <source>
        <strain evidence="3 4">CCM 7228</strain>
    </source>
</reference>